<dbReference type="PROSITE" id="PS50127">
    <property type="entry name" value="UBC_2"/>
    <property type="match status" value="1"/>
</dbReference>
<dbReference type="EMBL" id="JABANP010000380">
    <property type="protein sequence ID" value="KAF4683237.1"/>
    <property type="molecule type" value="Genomic_DNA"/>
</dbReference>
<name>A0A7J6NIH4_PEROL</name>
<dbReference type="InterPro" id="IPR016135">
    <property type="entry name" value="UBQ-conjugating_enzyme/RWD"/>
</dbReference>
<protein>
    <submittedName>
        <fullName evidence="4">Ubiquitin-conjugating enzyme E2 J1</fullName>
    </submittedName>
</protein>
<feature type="region of interest" description="Disordered" evidence="1">
    <location>
        <begin position="202"/>
        <end position="255"/>
    </location>
</feature>
<dbReference type="InterPro" id="IPR000608">
    <property type="entry name" value="UBC"/>
</dbReference>
<feature type="compositionally biased region" description="Acidic residues" evidence="1">
    <location>
        <begin position="227"/>
        <end position="236"/>
    </location>
</feature>
<dbReference type="CDD" id="cd23799">
    <property type="entry name" value="UBCc_UBE2J"/>
    <property type="match status" value="1"/>
</dbReference>
<evidence type="ECO:0000256" key="1">
    <source>
        <dbReference type="SAM" id="MobiDB-lite"/>
    </source>
</evidence>
<dbReference type="Proteomes" id="UP000541610">
    <property type="component" value="Unassembled WGS sequence"/>
</dbReference>
<evidence type="ECO:0000259" key="3">
    <source>
        <dbReference type="PROSITE" id="PS50127"/>
    </source>
</evidence>
<dbReference type="Pfam" id="PF00179">
    <property type="entry name" value="UQ_con"/>
    <property type="match status" value="1"/>
</dbReference>
<keyword evidence="2" id="KW-0472">Membrane</keyword>
<dbReference type="AlphaFoldDB" id="A0A7J6NIH4"/>
<feature type="compositionally biased region" description="Acidic residues" evidence="1">
    <location>
        <begin position="173"/>
        <end position="182"/>
    </location>
</feature>
<dbReference type="Gene3D" id="3.10.110.10">
    <property type="entry name" value="Ubiquitin Conjugating Enzyme"/>
    <property type="match status" value="1"/>
</dbReference>
<feature type="compositionally biased region" description="Low complexity" evidence="1">
    <location>
        <begin position="209"/>
        <end position="226"/>
    </location>
</feature>
<dbReference type="SUPFAM" id="SSF54495">
    <property type="entry name" value="UBC-like"/>
    <property type="match status" value="1"/>
</dbReference>
<keyword evidence="2" id="KW-0812">Transmembrane</keyword>
<feature type="transmembrane region" description="Helical" evidence="2">
    <location>
        <begin position="278"/>
        <end position="300"/>
    </location>
</feature>
<evidence type="ECO:0000313" key="4">
    <source>
        <dbReference type="EMBL" id="KAF4683237.1"/>
    </source>
</evidence>
<dbReference type="SMART" id="SM00212">
    <property type="entry name" value="UBCc"/>
    <property type="match status" value="1"/>
</dbReference>
<reference evidence="4 5" key="1">
    <citation type="submission" date="2020-04" db="EMBL/GenBank/DDBJ databases">
        <title>Perkinsus olseni comparative genomics.</title>
        <authorList>
            <person name="Bogema D.R."/>
        </authorList>
    </citation>
    <scope>NUCLEOTIDE SEQUENCE [LARGE SCALE GENOMIC DNA]</scope>
    <source>
        <strain evidence="4">00978-12</strain>
    </source>
</reference>
<keyword evidence="2" id="KW-1133">Transmembrane helix</keyword>
<evidence type="ECO:0000256" key="2">
    <source>
        <dbReference type="SAM" id="Phobius"/>
    </source>
</evidence>
<feature type="domain" description="UBC core" evidence="3">
    <location>
        <begin position="19"/>
        <end position="168"/>
    </location>
</feature>
<gene>
    <name evidence="4" type="primary">UBE2J1_1</name>
    <name evidence="4" type="ORF">FOZ60_009469</name>
</gene>
<comment type="caution">
    <text evidence="4">The sequence shown here is derived from an EMBL/GenBank/DDBJ whole genome shotgun (WGS) entry which is preliminary data.</text>
</comment>
<dbReference type="PANTHER" id="PTHR24067">
    <property type="entry name" value="UBIQUITIN-CONJUGATING ENZYME E2"/>
    <property type="match status" value="1"/>
</dbReference>
<organism evidence="4 5">
    <name type="scientific">Perkinsus olseni</name>
    <name type="common">Perkinsus atlanticus</name>
    <dbReference type="NCBI Taxonomy" id="32597"/>
    <lineage>
        <taxon>Eukaryota</taxon>
        <taxon>Sar</taxon>
        <taxon>Alveolata</taxon>
        <taxon>Perkinsozoa</taxon>
        <taxon>Perkinsea</taxon>
        <taxon>Perkinsida</taxon>
        <taxon>Perkinsidae</taxon>
        <taxon>Perkinsus</taxon>
    </lineage>
</organism>
<accession>A0A7J6NIH4</accession>
<sequence>MADGNNNSSSGSHVNASSQTIRRIQREIMEIQRNPSSNWTAAPTTDSIFEWHYTFKGPPGTEFEGGRYHGRIVLPSNYPFGPPVIMLLTPNGRFEVSKKICLSISSYHPELWQPAWGIRTIMEALRSFMPTPGEGAIGALDWPADIRRQLAKESRTWTCKMCGVSNDELLPGGDDDKEDLPPQEDGAQNVPKPVAFVALGNEEESAGSPEKVTATKTPTKTPTEGSSPEEQDDLKEDDSREGRVDDRSSSAVARRRPRKMSVFMQLLQLPRTTEESGLFLINIGILAVIGFAIALIVDCFRHPPEALMRPSGQ</sequence>
<dbReference type="FunFam" id="3.10.110.10:FF:000086">
    <property type="entry name" value="Ubiquitin-conjugating enzyme E2 J1"/>
    <property type="match status" value="1"/>
</dbReference>
<feature type="region of interest" description="Disordered" evidence="1">
    <location>
        <begin position="164"/>
        <end position="190"/>
    </location>
</feature>
<dbReference type="InterPro" id="IPR050113">
    <property type="entry name" value="Ub_conjugating_enzyme"/>
</dbReference>
<evidence type="ECO:0000313" key="5">
    <source>
        <dbReference type="Proteomes" id="UP000541610"/>
    </source>
</evidence>
<proteinExistence type="predicted"/>
<feature type="compositionally biased region" description="Basic and acidic residues" evidence="1">
    <location>
        <begin position="237"/>
        <end position="248"/>
    </location>
</feature>
<dbReference type="OrthoDB" id="1158011at2759"/>